<dbReference type="EMBL" id="PVWQ01000003">
    <property type="protein sequence ID" value="RDW86953.1"/>
    <property type="molecule type" value="Genomic_DNA"/>
</dbReference>
<dbReference type="AlphaFoldDB" id="A0A3D8SKX0"/>
<organism evidence="3 4">
    <name type="scientific">Aspergillus mulundensis</name>
    <dbReference type="NCBI Taxonomy" id="1810919"/>
    <lineage>
        <taxon>Eukaryota</taxon>
        <taxon>Fungi</taxon>
        <taxon>Dikarya</taxon>
        <taxon>Ascomycota</taxon>
        <taxon>Pezizomycotina</taxon>
        <taxon>Eurotiomycetes</taxon>
        <taxon>Eurotiomycetidae</taxon>
        <taxon>Eurotiales</taxon>
        <taxon>Aspergillaceae</taxon>
        <taxon>Aspergillus</taxon>
        <taxon>Aspergillus subgen. Nidulantes</taxon>
    </lineage>
</organism>
<proteinExistence type="predicted"/>
<feature type="signal peptide" evidence="2">
    <location>
        <begin position="1"/>
        <end position="19"/>
    </location>
</feature>
<keyword evidence="2" id="KW-0732">Signal</keyword>
<gene>
    <name evidence="3" type="ORF">DSM5745_03595</name>
</gene>
<dbReference type="RefSeq" id="XP_026606477.1">
    <property type="nucleotide sequence ID" value="XM_026745611.1"/>
</dbReference>
<evidence type="ECO:0000256" key="1">
    <source>
        <dbReference type="SAM" id="MobiDB-lite"/>
    </source>
</evidence>
<evidence type="ECO:0000313" key="3">
    <source>
        <dbReference type="EMBL" id="RDW86953.1"/>
    </source>
</evidence>
<dbReference type="Proteomes" id="UP000256690">
    <property type="component" value="Unassembled WGS sequence"/>
</dbReference>
<feature type="chain" id="PRO_5017741955" evidence="2">
    <location>
        <begin position="20"/>
        <end position="167"/>
    </location>
</feature>
<name>A0A3D8SKX0_9EURO</name>
<evidence type="ECO:0000313" key="4">
    <source>
        <dbReference type="Proteomes" id="UP000256690"/>
    </source>
</evidence>
<dbReference type="GeneID" id="38113965"/>
<sequence length="167" mass="17017">MRFNFLLMTTAVAAGIAAAAPVNGTAPGHSAIAAATPTPAIASNHTEGVDAHNFAKVEGNAAASAIAPGHSANVDIQDLGKLEGDAAAPGIASNHTDTVDGQDVGKVEGDSDAPGIAVNHTLKAALGLPVTIDVTMYTSTGREFTVPINLQHMCPWFSLGHHCRFWA</sequence>
<reference evidence="3 4" key="1">
    <citation type="journal article" date="2018" name="IMA Fungus">
        <title>IMA Genome-F 9: Draft genome sequence of Annulohypoxylon stygium, Aspergillus mulundensis, Berkeleyomyces basicola (syn. Thielaviopsis basicola), Ceratocystis smalleyi, two Cercospora beticola strains, Coleophoma cylindrospora, Fusarium fracticaudum, Phialophora cf. hyalina, and Morchella septimelata.</title>
        <authorList>
            <person name="Wingfield B.D."/>
            <person name="Bills G.F."/>
            <person name="Dong Y."/>
            <person name="Huang W."/>
            <person name="Nel W.J."/>
            <person name="Swalarsk-Parry B.S."/>
            <person name="Vaghefi N."/>
            <person name="Wilken P.M."/>
            <person name="An Z."/>
            <person name="de Beer Z.W."/>
            <person name="De Vos L."/>
            <person name="Chen L."/>
            <person name="Duong T.A."/>
            <person name="Gao Y."/>
            <person name="Hammerbacher A."/>
            <person name="Kikkert J.R."/>
            <person name="Li Y."/>
            <person name="Li H."/>
            <person name="Li K."/>
            <person name="Li Q."/>
            <person name="Liu X."/>
            <person name="Ma X."/>
            <person name="Naidoo K."/>
            <person name="Pethybridge S.J."/>
            <person name="Sun J."/>
            <person name="Steenkamp E.T."/>
            <person name="van der Nest M.A."/>
            <person name="van Wyk S."/>
            <person name="Wingfield M.J."/>
            <person name="Xiong C."/>
            <person name="Yue Q."/>
            <person name="Zhang X."/>
        </authorList>
    </citation>
    <scope>NUCLEOTIDE SEQUENCE [LARGE SCALE GENOMIC DNA]</scope>
    <source>
        <strain evidence="3 4">DSM 5745</strain>
    </source>
</reference>
<keyword evidence="4" id="KW-1185">Reference proteome</keyword>
<evidence type="ECO:0000256" key="2">
    <source>
        <dbReference type="SAM" id="SignalP"/>
    </source>
</evidence>
<protein>
    <submittedName>
        <fullName evidence="3">Uncharacterized protein</fullName>
    </submittedName>
</protein>
<feature type="region of interest" description="Disordered" evidence="1">
    <location>
        <begin position="90"/>
        <end position="112"/>
    </location>
</feature>
<comment type="caution">
    <text evidence="3">The sequence shown here is derived from an EMBL/GenBank/DDBJ whole genome shotgun (WGS) entry which is preliminary data.</text>
</comment>
<accession>A0A3D8SKX0</accession>